<protein>
    <recommendedName>
        <fullName evidence="3">RNA-directed DNA polymerase from mobile element jockey</fullName>
    </recommendedName>
</protein>
<reference evidence="1 2" key="1">
    <citation type="journal article" date="2019" name="Commun. Biol.">
        <title>The bagworm genome reveals a unique fibroin gene that provides high tensile strength.</title>
        <authorList>
            <person name="Kono N."/>
            <person name="Nakamura H."/>
            <person name="Ohtoshi R."/>
            <person name="Tomita M."/>
            <person name="Numata K."/>
            <person name="Arakawa K."/>
        </authorList>
    </citation>
    <scope>NUCLEOTIDE SEQUENCE [LARGE SCALE GENOMIC DNA]</scope>
</reference>
<evidence type="ECO:0000313" key="2">
    <source>
        <dbReference type="Proteomes" id="UP000299102"/>
    </source>
</evidence>
<comment type="caution">
    <text evidence="1">The sequence shown here is derived from an EMBL/GenBank/DDBJ whole genome shotgun (WGS) entry which is preliminary data.</text>
</comment>
<sequence>MRPIRAGVPQGSTLCPLHYSVANSLRNILPRLQRAIDKLTQWLRLWRIDVNPEKLAPIYFDYSLHKVQYPDASERSFDIANSHPNPLLVSAVSYESPPSHHFCRKSWNVLINPPDDLTVEVEKLLELNKMAID</sequence>
<evidence type="ECO:0000313" key="1">
    <source>
        <dbReference type="EMBL" id="GBP09678.1"/>
    </source>
</evidence>
<dbReference type="Proteomes" id="UP000299102">
    <property type="component" value="Unassembled WGS sequence"/>
</dbReference>
<proteinExistence type="predicted"/>
<accession>A0A4C1T875</accession>
<dbReference type="EMBL" id="BGZK01000036">
    <property type="protein sequence ID" value="GBP09678.1"/>
    <property type="molecule type" value="Genomic_DNA"/>
</dbReference>
<dbReference type="OrthoDB" id="6627393at2759"/>
<name>A0A4C1T875_EUMVA</name>
<evidence type="ECO:0008006" key="3">
    <source>
        <dbReference type="Google" id="ProtNLM"/>
    </source>
</evidence>
<gene>
    <name evidence="1" type="ORF">EVAR_76648_1</name>
</gene>
<dbReference type="AlphaFoldDB" id="A0A4C1T875"/>
<keyword evidence="2" id="KW-1185">Reference proteome</keyword>
<organism evidence="1 2">
    <name type="scientific">Eumeta variegata</name>
    <name type="common">Bagworm moth</name>
    <name type="synonym">Eumeta japonica</name>
    <dbReference type="NCBI Taxonomy" id="151549"/>
    <lineage>
        <taxon>Eukaryota</taxon>
        <taxon>Metazoa</taxon>
        <taxon>Ecdysozoa</taxon>
        <taxon>Arthropoda</taxon>
        <taxon>Hexapoda</taxon>
        <taxon>Insecta</taxon>
        <taxon>Pterygota</taxon>
        <taxon>Neoptera</taxon>
        <taxon>Endopterygota</taxon>
        <taxon>Lepidoptera</taxon>
        <taxon>Glossata</taxon>
        <taxon>Ditrysia</taxon>
        <taxon>Tineoidea</taxon>
        <taxon>Psychidae</taxon>
        <taxon>Oiketicinae</taxon>
        <taxon>Eumeta</taxon>
    </lineage>
</organism>